<keyword evidence="6" id="KW-0479">Metal-binding</keyword>
<dbReference type="GO" id="GO:0046872">
    <property type="term" value="F:metal ion binding"/>
    <property type="evidence" value="ECO:0007669"/>
    <property type="project" value="UniProtKB-KW"/>
</dbReference>
<dbReference type="InterPro" id="IPR036436">
    <property type="entry name" value="Disintegrin_dom_sf"/>
</dbReference>
<evidence type="ECO:0000256" key="5">
    <source>
        <dbReference type="PROSITE-ProRule" id="PRU00191"/>
    </source>
</evidence>
<dbReference type="PANTHER" id="PTHR45702:SF2">
    <property type="entry name" value="KUZBANIAN, ISOFORM A"/>
    <property type="match status" value="1"/>
</dbReference>
<dbReference type="PROSITE" id="PS50001">
    <property type="entry name" value="SH2"/>
    <property type="match status" value="1"/>
</dbReference>
<feature type="domain" description="Disintegrin" evidence="10">
    <location>
        <begin position="524"/>
        <end position="615"/>
    </location>
</feature>
<gene>
    <name evidence="12" type="ORF">PTSG_07825</name>
</gene>
<dbReference type="GO" id="GO:0005886">
    <property type="term" value="C:plasma membrane"/>
    <property type="evidence" value="ECO:0007669"/>
    <property type="project" value="TreeGrafter"/>
</dbReference>
<evidence type="ECO:0000256" key="8">
    <source>
        <dbReference type="SAM" id="Phobius"/>
    </source>
</evidence>
<feature type="binding site" evidence="6">
    <location>
        <position position="459"/>
    </location>
    <ligand>
        <name>Zn(2+)</name>
        <dbReference type="ChEBI" id="CHEBI:29105"/>
        <note>catalytic</note>
    </ligand>
</feature>
<dbReference type="InterPro" id="IPR051489">
    <property type="entry name" value="ADAM_Metalloproteinase"/>
</dbReference>
<dbReference type="EMBL" id="GL832973">
    <property type="protein sequence ID" value="EGD75708.1"/>
    <property type="molecule type" value="Genomic_DNA"/>
</dbReference>
<evidence type="ECO:0000259" key="11">
    <source>
        <dbReference type="PROSITE" id="PS50215"/>
    </source>
</evidence>
<dbReference type="Gene3D" id="4.10.70.10">
    <property type="entry name" value="Disintegrin domain"/>
    <property type="match status" value="1"/>
</dbReference>
<dbReference type="InterPro" id="IPR000980">
    <property type="entry name" value="SH2"/>
</dbReference>
<dbReference type="KEGG" id="sre:PTSG_07825"/>
<dbReference type="InterPro" id="IPR049038">
    <property type="entry name" value="ADAM10_Cys-rich"/>
</dbReference>
<keyword evidence="8" id="KW-0812">Transmembrane</keyword>
<dbReference type="FunCoup" id="F2UGF8">
    <property type="interactions" value="1434"/>
</dbReference>
<dbReference type="PROSITE" id="PS50214">
    <property type="entry name" value="DISINTEGRIN_2"/>
    <property type="match status" value="1"/>
</dbReference>
<feature type="region of interest" description="Disordered" evidence="7">
    <location>
        <begin position="260"/>
        <end position="293"/>
    </location>
</feature>
<dbReference type="SUPFAM" id="SSF55550">
    <property type="entry name" value="SH2 domain"/>
    <property type="match status" value="1"/>
</dbReference>
<feature type="domain" description="Peptidase M12B" evidence="11">
    <location>
        <begin position="310"/>
        <end position="515"/>
    </location>
</feature>
<evidence type="ECO:0000313" key="12">
    <source>
        <dbReference type="EMBL" id="EGD75708.1"/>
    </source>
</evidence>
<evidence type="ECO:0000256" key="2">
    <source>
        <dbReference type="ARBA" id="ARBA00012332"/>
    </source>
</evidence>
<accession>F2UGF8</accession>
<sequence length="958" mass="103175">MAVVAAAGGGCGGGGGGCVVVMWLAASTLLLCASGCYGAPSDARQQQEESTRLPALDDVVSQFTLASVTLLRRPGREDGGEDGAVAFAMETPADLDFPSLHLTLKPNTEVLHPNAVLEVHRAGGKTVETRAINTSTVLHGWHSDGTYVHGYLHSGYTANMSDTNFHRRNDGLVEYFSGVVQLTNGSHFSLEPVHMYAEANTTRTQTHVLYGHHHLRPSMLDRPRPICDTEAYERLRRRNNYPDTPTGAVHDSETVWRTRRSADGDAGQHTTIRRPKHRYQQAAQSTNASRHDGAASISAPVGAEACAGKCTCPVTVIADFKFFQALGSRRNDVVAAMVAHINEADTLFRRTVFGDTYGLGFAVGRVVVYEDSGAPSPVNGGAYTADAFLQAFSTKQWSGSCLAHVFTHRDFADGVLGLAWVGGGSAGICSSKGYNTGFTTSLNFGARVSQAVTMITTTHEFGHNWGSPHDETAACTPGDPDGNYIMFPSATDGSLPNNKLFSPCSRTSIATHLSSGAGCFDDSRSFCGNGIVEGNEPCDCGDACDDDPCCTSNCTIPVGLDCSPQDPVRFPCCTSECRVVPAQQQQQCSPEDDCKAAAVCDGVSASCPLPDNKPNGTLCACANDDCDAFPTTAAKVCTAGRCAASICSLTGADECRLGGRDDCWVACRGAGWGDGSECVSTNAKHTTKPENFSNPRSLPPNSPCDDYNGYCDAGGNCITLNNNGILDELDRFLKGLSWSRAWGWIKGNWQWLLLGIGALIALIALLVVTKPRMKVRRKRRRRRRSYDFDYDDDYDELYGSDGWSGADDDDDNDDDERLALVPSSRSRGIRSHGAIARNSDDNSDLLAADPWFHPHMSETQATRVLKRANVPGAFAVRMDAMKRHVLSVWSPPVRHVVINVDASTGQLFLPSSTHRFPSLSELVAFYRQGDPEDILGTPLTYAIKYGKPPKSARRLMKP</sequence>
<comment type="caution">
    <text evidence="6">Lacks conserved residue(s) required for the propagation of feature annotation.</text>
</comment>
<dbReference type="eggNOG" id="KOG3658">
    <property type="taxonomic scope" value="Eukaryota"/>
</dbReference>
<dbReference type="Proteomes" id="UP000007799">
    <property type="component" value="Unassembled WGS sequence"/>
</dbReference>
<dbReference type="InterPro" id="IPR024079">
    <property type="entry name" value="MetalloPept_cat_dom_sf"/>
</dbReference>
<dbReference type="GO" id="GO:0006509">
    <property type="term" value="P:membrane protein ectodomain proteolysis"/>
    <property type="evidence" value="ECO:0007669"/>
    <property type="project" value="TreeGrafter"/>
</dbReference>
<dbReference type="PROSITE" id="PS50215">
    <property type="entry name" value="ADAM_MEPRO"/>
    <property type="match status" value="1"/>
</dbReference>
<dbReference type="EC" id="3.4.24.81" evidence="2"/>
<comment type="catalytic activity">
    <reaction evidence="1">
        <text>Endopeptidase of broad specificity.</text>
        <dbReference type="EC" id="3.4.24.81"/>
    </reaction>
</comment>
<keyword evidence="8" id="KW-0472">Membrane</keyword>
<dbReference type="SMART" id="SM00050">
    <property type="entry name" value="DISIN"/>
    <property type="match status" value="1"/>
</dbReference>
<dbReference type="RefSeq" id="XP_004991629.1">
    <property type="nucleotide sequence ID" value="XM_004991572.1"/>
</dbReference>
<feature type="binding site" evidence="6">
    <location>
        <position position="469"/>
    </location>
    <ligand>
        <name>Zn(2+)</name>
        <dbReference type="ChEBI" id="CHEBI:29105"/>
        <note>catalytic</note>
    </ligand>
</feature>
<dbReference type="SUPFAM" id="SSF55486">
    <property type="entry name" value="Metalloproteases ('zincins'), catalytic domain"/>
    <property type="match status" value="1"/>
</dbReference>
<keyword evidence="5" id="KW-0727">SH2 domain</keyword>
<evidence type="ECO:0000259" key="10">
    <source>
        <dbReference type="PROSITE" id="PS50214"/>
    </source>
</evidence>
<keyword evidence="6" id="KW-0862">Zinc</keyword>
<dbReference type="Pfam" id="PF13574">
    <property type="entry name" value="Reprolysin_2"/>
    <property type="match status" value="1"/>
</dbReference>
<dbReference type="GO" id="GO:0007219">
    <property type="term" value="P:Notch signaling pathway"/>
    <property type="evidence" value="ECO:0007669"/>
    <property type="project" value="TreeGrafter"/>
</dbReference>
<dbReference type="InterPro" id="IPR001762">
    <property type="entry name" value="Disintegrin_dom"/>
</dbReference>
<evidence type="ECO:0000259" key="9">
    <source>
        <dbReference type="PROSITE" id="PS50001"/>
    </source>
</evidence>
<evidence type="ECO:0000313" key="13">
    <source>
        <dbReference type="Proteomes" id="UP000007799"/>
    </source>
</evidence>
<organism evidence="13">
    <name type="scientific">Salpingoeca rosetta (strain ATCC 50818 / BSB-021)</name>
    <dbReference type="NCBI Taxonomy" id="946362"/>
    <lineage>
        <taxon>Eukaryota</taxon>
        <taxon>Choanoflagellata</taxon>
        <taxon>Craspedida</taxon>
        <taxon>Salpingoecidae</taxon>
        <taxon>Salpingoeca</taxon>
    </lineage>
</organism>
<feature type="transmembrane region" description="Helical" evidence="8">
    <location>
        <begin position="749"/>
        <end position="769"/>
    </location>
</feature>
<dbReference type="Pfam" id="PF21299">
    <property type="entry name" value="ADAM10_Cys-rich"/>
    <property type="match status" value="1"/>
</dbReference>
<proteinExistence type="predicted"/>
<feature type="active site" evidence="6">
    <location>
        <position position="460"/>
    </location>
</feature>
<dbReference type="SMART" id="SM00252">
    <property type="entry name" value="SH2"/>
    <property type="match status" value="1"/>
</dbReference>
<feature type="binding site" evidence="6">
    <location>
        <position position="463"/>
    </location>
    <ligand>
        <name>Zn(2+)</name>
        <dbReference type="ChEBI" id="CHEBI:29105"/>
        <note>catalytic</note>
    </ligand>
</feature>
<dbReference type="Pfam" id="PF00017">
    <property type="entry name" value="SH2"/>
    <property type="match status" value="1"/>
</dbReference>
<protein>
    <recommendedName>
        <fullName evidence="2">ADAM10 endopeptidase</fullName>
        <ecNumber evidence="2">3.4.24.81</ecNumber>
    </recommendedName>
</protein>
<dbReference type="InterPro" id="IPR036860">
    <property type="entry name" value="SH2_dom_sf"/>
</dbReference>
<evidence type="ECO:0000256" key="7">
    <source>
        <dbReference type="SAM" id="MobiDB-lite"/>
    </source>
</evidence>
<dbReference type="Gene3D" id="3.30.505.10">
    <property type="entry name" value="SH2 domain"/>
    <property type="match status" value="1"/>
</dbReference>
<keyword evidence="8" id="KW-1133">Transmembrane helix</keyword>
<feature type="domain" description="SH2" evidence="9">
    <location>
        <begin position="851"/>
        <end position="958"/>
    </location>
</feature>
<evidence type="ECO:0000256" key="6">
    <source>
        <dbReference type="PROSITE-ProRule" id="PRU00276"/>
    </source>
</evidence>
<dbReference type="InterPro" id="IPR001590">
    <property type="entry name" value="Peptidase_M12B"/>
</dbReference>
<keyword evidence="13" id="KW-1185">Reference proteome</keyword>
<dbReference type="AlphaFoldDB" id="F2UGF8"/>
<dbReference type="GeneID" id="16072190"/>
<dbReference type="PANTHER" id="PTHR45702">
    <property type="entry name" value="ADAM10/ADAM17 METALLOPEPTIDASE FAMILY MEMBER"/>
    <property type="match status" value="1"/>
</dbReference>
<dbReference type="OrthoDB" id="2149267at2759"/>
<keyword evidence="3" id="KW-0165">Cleavage on pair of basic residues</keyword>
<dbReference type="Gene3D" id="3.40.390.10">
    <property type="entry name" value="Collagenase (Catalytic Domain)"/>
    <property type="match status" value="1"/>
</dbReference>
<name>F2UGF8_SALR5</name>
<dbReference type="CDD" id="cd00173">
    <property type="entry name" value="SH2"/>
    <property type="match status" value="1"/>
</dbReference>
<evidence type="ECO:0000256" key="4">
    <source>
        <dbReference type="ARBA" id="ARBA00023157"/>
    </source>
</evidence>
<dbReference type="FunFam" id="4.10.70.10:FF:000003">
    <property type="entry name" value="Disintegrin and metalloproteinase domain-containing protein 17"/>
    <property type="match status" value="1"/>
</dbReference>
<dbReference type="GO" id="GO:0004222">
    <property type="term" value="F:metalloendopeptidase activity"/>
    <property type="evidence" value="ECO:0007669"/>
    <property type="project" value="InterPro"/>
</dbReference>
<keyword evidence="4" id="KW-1015">Disulfide bond</keyword>
<evidence type="ECO:0000256" key="1">
    <source>
        <dbReference type="ARBA" id="ARBA00001809"/>
    </source>
</evidence>
<reference evidence="12" key="1">
    <citation type="submission" date="2009-08" db="EMBL/GenBank/DDBJ databases">
        <title>Annotation of Salpingoeca rosetta.</title>
        <authorList>
            <consortium name="The Broad Institute Genome Sequencing Platform"/>
            <person name="Russ C."/>
            <person name="Cuomo C."/>
            <person name="Burger G."/>
            <person name="Gray M.W."/>
            <person name="Holland P.W.H."/>
            <person name="King N."/>
            <person name="Lang F.B.F."/>
            <person name="Roger A.J."/>
            <person name="Ruiz-Trillo I."/>
            <person name="Young S.K."/>
            <person name="Zeng Q."/>
            <person name="Gargeya S."/>
            <person name="Alvarado L."/>
            <person name="Berlin A."/>
            <person name="Chapman S.B."/>
            <person name="Chen Z."/>
            <person name="Freedman E."/>
            <person name="Gellesch M."/>
            <person name="Goldberg J."/>
            <person name="Griggs A."/>
            <person name="Gujja S."/>
            <person name="Heilman E."/>
            <person name="Heiman D."/>
            <person name="Howarth C."/>
            <person name="Mehta T."/>
            <person name="Neiman D."/>
            <person name="Pearson M."/>
            <person name="Roberts A."/>
            <person name="Saif S."/>
            <person name="Shea T."/>
            <person name="Shenoy N."/>
            <person name="Sisk P."/>
            <person name="Stolte C."/>
            <person name="Sykes S."/>
            <person name="White J."/>
            <person name="Yandava C."/>
            <person name="Haas B."/>
            <person name="Nusbaum C."/>
            <person name="Birren B."/>
        </authorList>
    </citation>
    <scope>NUCLEOTIDE SEQUENCE [LARGE SCALE GENOMIC DNA]</scope>
    <source>
        <strain evidence="12">ATCC 50818</strain>
    </source>
</reference>
<dbReference type="InParanoid" id="F2UGF8"/>
<evidence type="ECO:0000256" key="3">
    <source>
        <dbReference type="ARBA" id="ARBA00022685"/>
    </source>
</evidence>